<dbReference type="RefSeq" id="WP_354600366.1">
    <property type="nucleotide sequence ID" value="NZ_JBEWZI010000005.1"/>
</dbReference>
<reference evidence="2 3" key="1">
    <citation type="submission" date="2024-07" db="EMBL/GenBank/DDBJ databases">
        <title>Uliginosibacterium flavum JJ3220;KACC:17644.</title>
        <authorList>
            <person name="Kim M.K."/>
        </authorList>
    </citation>
    <scope>NUCLEOTIDE SEQUENCE [LARGE SCALE GENOMIC DNA]</scope>
    <source>
        <strain evidence="2 3">KACC:17644</strain>
    </source>
</reference>
<proteinExistence type="predicted"/>
<dbReference type="InterPro" id="IPR007892">
    <property type="entry name" value="CHASE4"/>
</dbReference>
<dbReference type="Proteomes" id="UP001549691">
    <property type="component" value="Unassembled WGS sequence"/>
</dbReference>
<accession>A0ABV2TJ11</accession>
<name>A0ABV2TJ11_9RHOO</name>
<evidence type="ECO:0000313" key="3">
    <source>
        <dbReference type="Proteomes" id="UP001549691"/>
    </source>
</evidence>
<dbReference type="Pfam" id="PF05228">
    <property type="entry name" value="CHASE4"/>
    <property type="match status" value="1"/>
</dbReference>
<organism evidence="2 3">
    <name type="scientific">Uliginosibacterium flavum</name>
    <dbReference type="NCBI Taxonomy" id="1396831"/>
    <lineage>
        <taxon>Bacteria</taxon>
        <taxon>Pseudomonadati</taxon>
        <taxon>Pseudomonadota</taxon>
        <taxon>Betaproteobacteria</taxon>
        <taxon>Rhodocyclales</taxon>
        <taxon>Zoogloeaceae</taxon>
        <taxon>Uliginosibacterium</taxon>
    </lineage>
</organism>
<feature type="non-terminal residue" evidence="2">
    <location>
        <position position="229"/>
    </location>
</feature>
<evidence type="ECO:0000313" key="2">
    <source>
        <dbReference type="EMBL" id="MET7013904.1"/>
    </source>
</evidence>
<evidence type="ECO:0000259" key="1">
    <source>
        <dbReference type="Pfam" id="PF05228"/>
    </source>
</evidence>
<gene>
    <name evidence="2" type="ORF">ABXR19_06865</name>
</gene>
<sequence length="229" mass="24924">MGLRAKLIIALLLVFGALGLVIFTTIQARVASSYDRIEFDEAQADLTRLINAFADSVQQIDDALLEWAVWTEMYDFMRSGDARFRASYLSPEGIAQARYAWLGVYDVQGRMFGSIGHDPERRQPLVLPTLEDPANPLARALGAPLAPGAVHCGLIKIEAQLFAMCRRAIVDSRGAGPAHGVIVILKAIGPDFMARIIRQTKLDAQICAPQPQPDQACALCTHPIQASIG</sequence>
<protein>
    <submittedName>
        <fullName evidence="2">CHASE4 domain-containing protein</fullName>
    </submittedName>
</protein>
<feature type="domain" description="CHASE4" evidence="1">
    <location>
        <begin position="52"/>
        <end position="205"/>
    </location>
</feature>
<comment type="caution">
    <text evidence="2">The sequence shown here is derived from an EMBL/GenBank/DDBJ whole genome shotgun (WGS) entry which is preliminary data.</text>
</comment>
<keyword evidence="3" id="KW-1185">Reference proteome</keyword>
<dbReference type="EMBL" id="JBEWZI010000005">
    <property type="protein sequence ID" value="MET7013904.1"/>
    <property type="molecule type" value="Genomic_DNA"/>
</dbReference>